<dbReference type="Gene3D" id="2.40.160.20">
    <property type="match status" value="1"/>
</dbReference>
<feature type="chain" id="PRO_5047210943" description="Outer membrane protein beta-barrel domain-containing protein" evidence="1">
    <location>
        <begin position="24"/>
        <end position="234"/>
    </location>
</feature>
<keyword evidence="3" id="KW-1185">Reference proteome</keyword>
<protein>
    <recommendedName>
        <fullName evidence="4">Outer membrane protein beta-barrel domain-containing protein</fullName>
    </recommendedName>
</protein>
<keyword evidence="1" id="KW-0732">Signal</keyword>
<comment type="caution">
    <text evidence="2">The sequence shown here is derived from an EMBL/GenBank/DDBJ whole genome shotgun (WGS) entry which is preliminary data.</text>
</comment>
<evidence type="ECO:0000256" key="1">
    <source>
        <dbReference type="SAM" id="SignalP"/>
    </source>
</evidence>
<dbReference type="InterPro" id="IPR011250">
    <property type="entry name" value="OMP/PagP_B-barrel"/>
</dbReference>
<dbReference type="Proteomes" id="UP000605676">
    <property type="component" value="Unassembled WGS sequence"/>
</dbReference>
<evidence type="ECO:0000313" key="2">
    <source>
        <dbReference type="EMBL" id="MBK3516537.1"/>
    </source>
</evidence>
<organism evidence="2 3">
    <name type="scientific">Carboxylicivirga marina</name>
    <dbReference type="NCBI Taxonomy" id="2800988"/>
    <lineage>
        <taxon>Bacteria</taxon>
        <taxon>Pseudomonadati</taxon>
        <taxon>Bacteroidota</taxon>
        <taxon>Bacteroidia</taxon>
        <taxon>Marinilabiliales</taxon>
        <taxon>Marinilabiliaceae</taxon>
        <taxon>Carboxylicivirga</taxon>
    </lineage>
</organism>
<name>A0ABS1HFV8_9BACT</name>
<proteinExistence type="predicted"/>
<dbReference type="RefSeq" id="WP_200463768.1">
    <property type="nucleotide sequence ID" value="NZ_JAENRR010000007.1"/>
</dbReference>
<accession>A0ABS1HFV8</accession>
<dbReference type="EMBL" id="JAENRR010000007">
    <property type="protein sequence ID" value="MBK3516537.1"/>
    <property type="molecule type" value="Genomic_DNA"/>
</dbReference>
<gene>
    <name evidence="2" type="ORF">JIV24_04225</name>
</gene>
<evidence type="ECO:0000313" key="3">
    <source>
        <dbReference type="Proteomes" id="UP000605676"/>
    </source>
</evidence>
<sequence length="234" mass="25339">MKLSNLKVSVMAFVMVLPVMLSAQNPTSSTGTVQQTYKLDEQTKKKTTPVGRRIELTPVYGYSLNGSVNLYRANFKMENAEHYGGILSVEVMPGVLGEFSYTRSNTTARFEDFVAGESNYYDMSIDYFQLGGVKELKKGPVVPFGMVSLGATWFNMKDESDHVSFSAALGGGLKFFFSDRIGIRMQGRLLLPMYFSGGGLFLGIGSGGPSGGVSISTGVLAVQGDFSGGLIFRF</sequence>
<evidence type="ECO:0008006" key="4">
    <source>
        <dbReference type="Google" id="ProtNLM"/>
    </source>
</evidence>
<dbReference type="SUPFAM" id="SSF56925">
    <property type="entry name" value="OMPA-like"/>
    <property type="match status" value="1"/>
</dbReference>
<reference evidence="2 3" key="1">
    <citation type="submission" date="2021-01" db="EMBL/GenBank/DDBJ databases">
        <title>Carboxyliciviraga sp.nov., isolated from coastal sediments.</title>
        <authorList>
            <person name="Lu D."/>
            <person name="Zhang T."/>
        </authorList>
    </citation>
    <scope>NUCLEOTIDE SEQUENCE [LARGE SCALE GENOMIC DNA]</scope>
    <source>
        <strain evidence="2 3">N1Y132</strain>
    </source>
</reference>
<feature type="signal peptide" evidence="1">
    <location>
        <begin position="1"/>
        <end position="23"/>
    </location>
</feature>